<evidence type="ECO:0000256" key="7">
    <source>
        <dbReference type="ARBA" id="ARBA00022927"/>
    </source>
</evidence>
<dbReference type="InterPro" id="IPR038221">
    <property type="entry name" value="YidC_periplasmic_sf"/>
</dbReference>
<keyword evidence="5 13" id="KW-1003">Cell membrane</keyword>
<comment type="subunit">
    <text evidence="13">Interacts with the Sec translocase complex via SecD. Specifically interacts with transmembrane segments of nascent integral membrane proteins during membrane integration.</text>
</comment>
<sequence>MKFDKETFVFIAICIVILIVGKPIARHFGLVPQVAERDVSIAVWAAENKPAEPYRVLKNDQMALTFEPEKGKIDRITFPNYLNSTREYPIDLYQGLTGVGAFSVFDAADSWELVKIEADRIDDEQKTYTLSRRLRTGSGSEFVLTQEWKLGENYQTDCKVTFRNADAGSPIVFRNLIVNGGDLAPWAMYSGDMVRIPSHRMDVLTTAGKYLDLKAGVKKEDEAGFFVVPPPQVEWAGAGNKYFATLLTADKPFTLYQNRFLYHGLKEKNVVIEVGAQYPNFMLGPGAEQSFDFRAYYGPKVISFLKDFEPGAARVMHLAWGPLDYLARLLLWVLVALHGLIGSYGVAIILLTLMVRALFYPVTAKANASMRKMQQLQPKIKALREQYKDNPQLQYTKMQELQRAEGVNPLGGCLPILLQIPVFFALYATLDGAVELRQVSFLWAKDLAAADTVLTIPLYFFNLPINPLVLIMTGLMVVQQHMTPMSLDPMQKKMMLAMPIIMLLFLYDLPSGLTLYWSVSNFFSIIQMRLQRRHYNDQGATPAKASGK</sequence>
<dbReference type="AlphaFoldDB" id="A0A844G8N2"/>
<dbReference type="Proteomes" id="UP000435649">
    <property type="component" value="Unassembled WGS sequence"/>
</dbReference>
<feature type="transmembrane region" description="Helical" evidence="13">
    <location>
        <begin position="407"/>
        <end position="430"/>
    </location>
</feature>
<keyword evidence="8 13" id="KW-1133">Transmembrane helix</keyword>
<dbReference type="HAMAP" id="MF_01810">
    <property type="entry name" value="YidC_type1"/>
    <property type="match status" value="1"/>
</dbReference>
<keyword evidence="6 13" id="KW-0812">Transmembrane</keyword>
<evidence type="ECO:0000256" key="2">
    <source>
        <dbReference type="ARBA" id="ARBA00010527"/>
    </source>
</evidence>
<accession>A0A844G8N2</accession>
<name>A0A844G8N2_9BACT</name>
<keyword evidence="4 13" id="KW-0813">Transport</keyword>
<evidence type="ECO:0000259" key="14">
    <source>
        <dbReference type="Pfam" id="PF02096"/>
    </source>
</evidence>
<reference evidence="16 17" key="1">
    <citation type="submission" date="2019-08" db="EMBL/GenBank/DDBJ databases">
        <title>In-depth cultivation of the pig gut microbiome towards novel bacterial diversity and tailored functional studies.</title>
        <authorList>
            <person name="Wylensek D."/>
            <person name="Hitch T.C.A."/>
            <person name="Clavel T."/>
        </authorList>
    </citation>
    <scope>NUCLEOTIDE SEQUENCE [LARGE SCALE GENOMIC DNA]</scope>
    <source>
        <strain evidence="16 17">BBE-744-WT-12</strain>
    </source>
</reference>
<dbReference type="GO" id="GO:0015031">
    <property type="term" value="P:protein transport"/>
    <property type="evidence" value="ECO:0007669"/>
    <property type="project" value="UniProtKB-KW"/>
</dbReference>
<evidence type="ECO:0000313" key="16">
    <source>
        <dbReference type="EMBL" id="MST99553.1"/>
    </source>
</evidence>
<feature type="transmembrane region" description="Helical" evidence="13">
    <location>
        <begin position="329"/>
        <end position="355"/>
    </location>
</feature>
<dbReference type="RefSeq" id="WP_106053365.1">
    <property type="nucleotide sequence ID" value="NZ_CALXOB010000012.1"/>
</dbReference>
<evidence type="ECO:0000256" key="8">
    <source>
        <dbReference type="ARBA" id="ARBA00022989"/>
    </source>
</evidence>
<evidence type="ECO:0000256" key="9">
    <source>
        <dbReference type="ARBA" id="ARBA00023136"/>
    </source>
</evidence>
<keyword evidence="10 13" id="KW-0143">Chaperone</keyword>
<protein>
    <recommendedName>
        <fullName evidence="3 13">Membrane protein insertase YidC</fullName>
    </recommendedName>
    <alternativeName>
        <fullName evidence="12 13">Foldase YidC</fullName>
    </alternativeName>
    <alternativeName>
        <fullName evidence="11 13">Membrane integrase YidC</fullName>
    </alternativeName>
    <alternativeName>
        <fullName evidence="13">Membrane protein YidC</fullName>
    </alternativeName>
</protein>
<evidence type="ECO:0000256" key="10">
    <source>
        <dbReference type="ARBA" id="ARBA00023186"/>
    </source>
</evidence>
<dbReference type="GO" id="GO:0051205">
    <property type="term" value="P:protein insertion into membrane"/>
    <property type="evidence" value="ECO:0007669"/>
    <property type="project" value="TreeGrafter"/>
</dbReference>
<dbReference type="PRINTS" id="PR00701">
    <property type="entry name" value="60KDINNERMP"/>
</dbReference>
<evidence type="ECO:0000256" key="1">
    <source>
        <dbReference type="ARBA" id="ARBA00004429"/>
    </source>
</evidence>
<dbReference type="CDD" id="cd19961">
    <property type="entry name" value="EcYidC-like_peri"/>
    <property type="match status" value="1"/>
</dbReference>
<proteinExistence type="inferred from homology"/>
<dbReference type="InterPro" id="IPR028053">
    <property type="entry name" value="Membr_insert_YidC_N"/>
</dbReference>
<evidence type="ECO:0000313" key="17">
    <source>
        <dbReference type="Proteomes" id="UP000435649"/>
    </source>
</evidence>
<feature type="transmembrane region" description="Helical" evidence="13">
    <location>
        <begin position="499"/>
        <end position="519"/>
    </location>
</feature>
<evidence type="ECO:0000256" key="13">
    <source>
        <dbReference type="HAMAP-Rule" id="MF_01810"/>
    </source>
</evidence>
<feature type="domain" description="Membrane insertase YidC/Oxa/ALB C-terminal" evidence="14">
    <location>
        <begin position="344"/>
        <end position="530"/>
    </location>
</feature>
<evidence type="ECO:0000256" key="4">
    <source>
        <dbReference type="ARBA" id="ARBA00022448"/>
    </source>
</evidence>
<evidence type="ECO:0000256" key="12">
    <source>
        <dbReference type="ARBA" id="ARBA00033342"/>
    </source>
</evidence>
<dbReference type="GO" id="GO:0005886">
    <property type="term" value="C:plasma membrane"/>
    <property type="evidence" value="ECO:0007669"/>
    <property type="project" value="UniProtKB-SubCell"/>
</dbReference>
<evidence type="ECO:0000259" key="15">
    <source>
        <dbReference type="Pfam" id="PF14849"/>
    </source>
</evidence>
<feature type="domain" description="Membrane insertase YidC N-terminal" evidence="15">
    <location>
        <begin position="57"/>
        <end position="333"/>
    </location>
</feature>
<dbReference type="PRINTS" id="PR01900">
    <property type="entry name" value="YIDCPROTEIN"/>
</dbReference>
<dbReference type="Gene3D" id="2.70.98.90">
    <property type="match status" value="1"/>
</dbReference>
<dbReference type="InterPro" id="IPR047196">
    <property type="entry name" value="YidC_ALB_C"/>
</dbReference>
<feature type="transmembrane region" description="Helical" evidence="13">
    <location>
        <begin position="7"/>
        <end position="25"/>
    </location>
</feature>
<gene>
    <name evidence="13 16" type="primary">yidC</name>
    <name evidence="16" type="ORF">FYJ85_21220</name>
</gene>
<evidence type="ECO:0000256" key="3">
    <source>
        <dbReference type="ARBA" id="ARBA00015325"/>
    </source>
</evidence>
<dbReference type="InterPro" id="IPR028055">
    <property type="entry name" value="YidC/Oxa/ALB_C"/>
</dbReference>
<dbReference type="InterPro" id="IPR001708">
    <property type="entry name" value="YidC/ALB3/OXA1/COX18"/>
</dbReference>
<keyword evidence="7 13" id="KW-0653">Protein transport</keyword>
<dbReference type="Pfam" id="PF02096">
    <property type="entry name" value="60KD_IMP"/>
    <property type="match status" value="1"/>
</dbReference>
<dbReference type="NCBIfam" id="TIGR03592">
    <property type="entry name" value="yidC_oxa1_cterm"/>
    <property type="match status" value="1"/>
</dbReference>
<dbReference type="PANTHER" id="PTHR12428:SF65">
    <property type="entry name" value="CYTOCHROME C OXIDASE ASSEMBLY PROTEIN COX18, MITOCHONDRIAL"/>
    <property type="match status" value="1"/>
</dbReference>
<evidence type="ECO:0000256" key="11">
    <source>
        <dbReference type="ARBA" id="ARBA00033245"/>
    </source>
</evidence>
<dbReference type="Pfam" id="PF14849">
    <property type="entry name" value="YidC_periplas"/>
    <property type="match status" value="1"/>
</dbReference>
<dbReference type="EMBL" id="VUNS01000041">
    <property type="protein sequence ID" value="MST99553.1"/>
    <property type="molecule type" value="Genomic_DNA"/>
</dbReference>
<comment type="similarity">
    <text evidence="2 13">Belongs to the OXA1/ALB3/YidC family. Type 1 subfamily.</text>
</comment>
<dbReference type="InterPro" id="IPR019998">
    <property type="entry name" value="Membr_insert_YidC"/>
</dbReference>
<evidence type="ECO:0000256" key="5">
    <source>
        <dbReference type="ARBA" id="ARBA00022475"/>
    </source>
</evidence>
<organism evidence="16 17">
    <name type="scientific">Victivallis lenta</name>
    <dbReference type="NCBI Taxonomy" id="2606640"/>
    <lineage>
        <taxon>Bacteria</taxon>
        <taxon>Pseudomonadati</taxon>
        <taxon>Lentisphaerota</taxon>
        <taxon>Lentisphaeria</taxon>
        <taxon>Victivallales</taxon>
        <taxon>Victivallaceae</taxon>
        <taxon>Victivallis</taxon>
    </lineage>
</organism>
<comment type="function">
    <text evidence="13">Required for the insertion and/or proper folding and/or complex formation of integral membrane proteins into the membrane. Involved in integration of membrane proteins that insert both dependently and independently of the Sec translocase complex, as well as at least some lipoproteins. Aids folding of multispanning membrane proteins.</text>
</comment>
<feature type="transmembrane region" description="Helical" evidence="13">
    <location>
        <begin position="456"/>
        <end position="478"/>
    </location>
</feature>
<keyword evidence="9 13" id="KW-0472">Membrane</keyword>
<comment type="subcellular location">
    <subcellularLocation>
        <location evidence="1">Cell inner membrane</location>
        <topology evidence="1">Multi-pass membrane protein</topology>
    </subcellularLocation>
    <subcellularLocation>
        <location evidence="13">Cell membrane</location>
        <topology evidence="13">Multi-pass membrane protein</topology>
    </subcellularLocation>
</comment>
<keyword evidence="17" id="KW-1185">Reference proteome</keyword>
<dbReference type="NCBIfam" id="TIGR03593">
    <property type="entry name" value="yidC_nterm"/>
    <property type="match status" value="1"/>
</dbReference>
<dbReference type="CDD" id="cd20070">
    <property type="entry name" value="5TM_YidC_Alb3"/>
    <property type="match status" value="1"/>
</dbReference>
<evidence type="ECO:0000256" key="6">
    <source>
        <dbReference type="ARBA" id="ARBA00022692"/>
    </source>
</evidence>
<comment type="caution">
    <text evidence="16">The sequence shown here is derived from an EMBL/GenBank/DDBJ whole genome shotgun (WGS) entry which is preliminary data.</text>
</comment>
<dbReference type="PANTHER" id="PTHR12428">
    <property type="entry name" value="OXA1"/>
    <property type="match status" value="1"/>
</dbReference>
<dbReference type="GO" id="GO:0032977">
    <property type="term" value="F:membrane insertase activity"/>
    <property type="evidence" value="ECO:0007669"/>
    <property type="project" value="InterPro"/>
</dbReference>